<proteinExistence type="predicted"/>
<dbReference type="AlphaFoldDB" id="A0A2W0EJQ9"/>
<evidence type="ECO:0000313" key="2">
    <source>
        <dbReference type="Proteomes" id="UP000247437"/>
    </source>
</evidence>
<dbReference type="EMBL" id="PDLL01000271">
    <property type="protein sequence ID" value="PYY68753.1"/>
    <property type="molecule type" value="Genomic_DNA"/>
</dbReference>
<organism evidence="1 2">
    <name type="scientific">Pseudomonas jessenii</name>
    <dbReference type="NCBI Taxonomy" id="77298"/>
    <lineage>
        <taxon>Bacteria</taxon>
        <taxon>Pseudomonadati</taxon>
        <taxon>Pseudomonadota</taxon>
        <taxon>Gammaproteobacteria</taxon>
        <taxon>Pseudomonadales</taxon>
        <taxon>Pseudomonadaceae</taxon>
        <taxon>Pseudomonas</taxon>
    </lineage>
</organism>
<evidence type="ECO:0000313" key="1">
    <source>
        <dbReference type="EMBL" id="PYY68753.1"/>
    </source>
</evidence>
<comment type="caution">
    <text evidence="1">The sequence shown here is derived from an EMBL/GenBank/DDBJ whole genome shotgun (WGS) entry which is preliminary data.</text>
</comment>
<gene>
    <name evidence="1" type="ORF">CRX42_20105</name>
</gene>
<accession>A0A2W0EJQ9</accession>
<dbReference type="Proteomes" id="UP000247437">
    <property type="component" value="Unassembled WGS sequence"/>
</dbReference>
<sequence>MQWSTYRVPASANDSRSIEEIAAEELRTAASIIDAGDPALEVARLLGVRRLTGAARERIERILNA</sequence>
<reference evidence="1 2" key="1">
    <citation type="journal article" date="2018" name="Appl. Microbiol. Biotechnol.">
        <title>Characterization of the caprolactam degradation pathway in Pseudomonas jessenii using mass spectrometry-based proteomics.</title>
        <authorList>
            <person name="Otzen M."/>
            <person name="Palacio C."/>
            <person name="Janssen D.B."/>
        </authorList>
    </citation>
    <scope>NUCLEOTIDE SEQUENCE [LARGE SCALE GENOMIC DNA]</scope>
    <source>
        <strain evidence="1 2">GO3</strain>
    </source>
</reference>
<name>A0A2W0EJQ9_PSEJE</name>
<protein>
    <submittedName>
        <fullName evidence="1">Uncharacterized protein</fullName>
    </submittedName>
</protein>